<accession>W4LKD8</accession>
<dbReference type="HOGENOM" id="CLU_975513_0_0_7"/>
<dbReference type="Proteomes" id="UP000019140">
    <property type="component" value="Unassembled WGS sequence"/>
</dbReference>
<dbReference type="AlphaFoldDB" id="W4LKD8"/>
<evidence type="ECO:0000313" key="2">
    <source>
        <dbReference type="EMBL" id="ETW97791.1"/>
    </source>
</evidence>
<protein>
    <recommendedName>
        <fullName evidence="1">Iminophenyl-pyruvate dimer synthase domain-containing protein</fullName>
    </recommendedName>
</protein>
<dbReference type="Pfam" id="PF12902">
    <property type="entry name" value="Ferritin-like"/>
    <property type="match status" value="1"/>
</dbReference>
<dbReference type="InterPro" id="IPR012347">
    <property type="entry name" value="Ferritin-like"/>
</dbReference>
<dbReference type="Gene3D" id="1.20.1260.10">
    <property type="match status" value="1"/>
</dbReference>
<comment type="caution">
    <text evidence="2">The sequence shown here is derived from an EMBL/GenBank/DDBJ whole genome shotgun (WGS) entry which is preliminary data.</text>
</comment>
<keyword evidence="3" id="KW-1185">Reference proteome</keyword>
<reference evidence="2 3" key="1">
    <citation type="journal article" date="2014" name="Nature">
        <title>An environmental bacterial taxon with a large and distinct metabolic repertoire.</title>
        <authorList>
            <person name="Wilson M.C."/>
            <person name="Mori T."/>
            <person name="Ruckert C."/>
            <person name="Uria A.R."/>
            <person name="Helf M.J."/>
            <person name="Takada K."/>
            <person name="Gernert C."/>
            <person name="Steffens U.A."/>
            <person name="Heycke N."/>
            <person name="Schmitt S."/>
            <person name="Rinke C."/>
            <person name="Helfrich E.J."/>
            <person name="Brachmann A.O."/>
            <person name="Gurgui C."/>
            <person name="Wakimoto T."/>
            <person name="Kracht M."/>
            <person name="Crusemann M."/>
            <person name="Hentschel U."/>
            <person name="Abe I."/>
            <person name="Matsunaga S."/>
            <person name="Kalinowski J."/>
            <person name="Takeyama H."/>
            <person name="Piel J."/>
        </authorList>
    </citation>
    <scope>NUCLEOTIDE SEQUENCE [LARGE SCALE GENOMIC DNA]</scope>
    <source>
        <strain evidence="3">TSY2</strain>
    </source>
</reference>
<gene>
    <name evidence="2" type="ORF">ETSY2_43940</name>
</gene>
<proteinExistence type="predicted"/>
<dbReference type="InterPro" id="IPR026820">
    <property type="entry name" value="VioB/RebD_dom"/>
</dbReference>
<evidence type="ECO:0000313" key="3">
    <source>
        <dbReference type="Proteomes" id="UP000019140"/>
    </source>
</evidence>
<dbReference type="PANTHER" id="PTHR34400">
    <property type="match status" value="1"/>
</dbReference>
<dbReference type="EMBL" id="AZHX01002014">
    <property type="protein sequence ID" value="ETW97791.1"/>
    <property type="molecule type" value="Genomic_DNA"/>
</dbReference>
<name>W4LKD8_9BACT</name>
<sequence length="285" mass="32280">MVQASVPAPTHDDINITTVEELQQALHTACQIEMATIPLYLYALYSIKAQVESYELDSSVWSGIVAPEISTYRLIRSVAIEEMLHLTMARNLLTAVGGKIEFYSPWFAPKFPTILPDKIAQDKHGKSIKFKLRKCDIEQLSHFMAVEWPGHHDPKYTKGHTILMDTLHEIFTTVQANHPFPNEETKANIQPKVDKLKARVDKSTQLLVDLDHELKLHTIGTFYKSIRDGFEYLNDHDPEGLWGSASDQQKRQSIQMRGGEAIYWNQVGGSNVFLVHDLPSAGSIR</sequence>
<organism evidence="2 3">
    <name type="scientific">Candidatus Entotheonella gemina</name>
    <dbReference type="NCBI Taxonomy" id="1429439"/>
    <lineage>
        <taxon>Bacteria</taxon>
        <taxon>Pseudomonadati</taxon>
        <taxon>Nitrospinota/Tectimicrobiota group</taxon>
        <taxon>Candidatus Tectimicrobiota</taxon>
        <taxon>Candidatus Entotheonellia</taxon>
        <taxon>Candidatus Entotheonellales</taxon>
        <taxon>Candidatus Entotheonellaceae</taxon>
        <taxon>Candidatus Entotheonella</taxon>
    </lineage>
</organism>
<dbReference type="PANTHER" id="PTHR34400:SF4">
    <property type="entry name" value="MEMBRANE PROTEIN"/>
    <property type="match status" value="1"/>
</dbReference>
<evidence type="ECO:0000259" key="1">
    <source>
        <dbReference type="Pfam" id="PF12902"/>
    </source>
</evidence>
<feature type="domain" description="Iminophenyl-pyruvate dimer synthase" evidence="1">
    <location>
        <begin position="26"/>
        <end position="239"/>
    </location>
</feature>